<sequence>METTMTTTTFQPGTEHHASTDALHAVAEFPVAWFEATPAFLVLRPVGAFLREWAAATPAGYLLGLLKR</sequence>
<organism evidence="1 2">
    <name type="scientific">Azospirillum palustre</name>
    <dbReference type="NCBI Taxonomy" id="2044885"/>
    <lineage>
        <taxon>Bacteria</taxon>
        <taxon>Pseudomonadati</taxon>
        <taxon>Pseudomonadota</taxon>
        <taxon>Alphaproteobacteria</taxon>
        <taxon>Rhodospirillales</taxon>
        <taxon>Azospirillaceae</taxon>
        <taxon>Azospirillum</taxon>
    </lineage>
</organism>
<proteinExistence type="predicted"/>
<dbReference type="Proteomes" id="UP000225379">
    <property type="component" value="Unassembled WGS sequence"/>
</dbReference>
<reference evidence="2" key="1">
    <citation type="submission" date="2017-10" db="EMBL/GenBank/DDBJ databases">
        <authorList>
            <person name="Kravchenko I.K."/>
            <person name="Grouzdev D.S."/>
        </authorList>
    </citation>
    <scope>NUCLEOTIDE SEQUENCE [LARGE SCALE GENOMIC DNA]</scope>
    <source>
        <strain evidence="2">B2</strain>
    </source>
</reference>
<dbReference type="AlphaFoldDB" id="A0A2B8B7P6"/>
<gene>
    <name evidence="1" type="ORF">CRT60_29450</name>
</gene>
<evidence type="ECO:0000313" key="2">
    <source>
        <dbReference type="Proteomes" id="UP000225379"/>
    </source>
</evidence>
<dbReference type="EMBL" id="PDKW01000043">
    <property type="protein sequence ID" value="PGH53961.1"/>
    <property type="molecule type" value="Genomic_DNA"/>
</dbReference>
<accession>A0A2B8B7P6</accession>
<keyword evidence="2" id="KW-1185">Reference proteome</keyword>
<evidence type="ECO:0000313" key="1">
    <source>
        <dbReference type="EMBL" id="PGH53961.1"/>
    </source>
</evidence>
<protein>
    <submittedName>
        <fullName evidence="1">Uncharacterized protein</fullName>
    </submittedName>
</protein>
<dbReference type="OrthoDB" id="7306956at2"/>
<name>A0A2B8B7P6_9PROT</name>
<comment type="caution">
    <text evidence="1">The sequence shown here is derived from an EMBL/GenBank/DDBJ whole genome shotgun (WGS) entry which is preliminary data.</text>
</comment>